<feature type="transmembrane region" description="Helical" evidence="5">
    <location>
        <begin position="165"/>
        <end position="188"/>
    </location>
</feature>
<proteinExistence type="predicted"/>
<comment type="caution">
    <text evidence="7">The sequence shown here is derived from an EMBL/GenBank/DDBJ whole genome shotgun (WGS) entry which is preliminary data.</text>
</comment>
<comment type="subcellular location">
    <subcellularLocation>
        <location evidence="1">Membrane</location>
    </subcellularLocation>
</comment>
<evidence type="ECO:0000256" key="5">
    <source>
        <dbReference type="SAM" id="Phobius"/>
    </source>
</evidence>
<reference evidence="7" key="1">
    <citation type="submission" date="2020-11" db="EMBL/GenBank/DDBJ databases">
        <authorList>
            <consortium name="DOE Joint Genome Institute"/>
            <person name="Ahrendt S."/>
            <person name="Riley R."/>
            <person name="Andreopoulos W."/>
            <person name="Labutti K."/>
            <person name="Pangilinan J."/>
            <person name="Ruiz-Duenas F.J."/>
            <person name="Barrasa J.M."/>
            <person name="Sanchez-Garcia M."/>
            <person name="Camarero S."/>
            <person name="Miyauchi S."/>
            <person name="Serrano A."/>
            <person name="Linde D."/>
            <person name="Babiker R."/>
            <person name="Drula E."/>
            <person name="Ayuso-Fernandez I."/>
            <person name="Pacheco R."/>
            <person name="Padilla G."/>
            <person name="Ferreira P."/>
            <person name="Barriuso J."/>
            <person name="Kellner H."/>
            <person name="Castanera R."/>
            <person name="Alfaro M."/>
            <person name="Ramirez L."/>
            <person name="Pisabarro A.G."/>
            <person name="Kuo A."/>
            <person name="Tritt A."/>
            <person name="Lipzen A."/>
            <person name="He G."/>
            <person name="Yan M."/>
            <person name="Ng V."/>
            <person name="Cullen D."/>
            <person name="Martin F."/>
            <person name="Rosso M.-N."/>
            <person name="Henrissat B."/>
            <person name="Hibbett D."/>
            <person name="Martinez A.T."/>
            <person name="Grigoriev I.V."/>
        </authorList>
    </citation>
    <scope>NUCLEOTIDE SEQUENCE</scope>
    <source>
        <strain evidence="7">AH 40177</strain>
    </source>
</reference>
<keyword evidence="4 5" id="KW-0472">Membrane</keyword>
<feature type="transmembrane region" description="Helical" evidence="5">
    <location>
        <begin position="95"/>
        <end position="112"/>
    </location>
</feature>
<feature type="signal peptide" evidence="6">
    <location>
        <begin position="1"/>
        <end position="18"/>
    </location>
</feature>
<dbReference type="Proteomes" id="UP000772434">
    <property type="component" value="Unassembled WGS sequence"/>
</dbReference>
<dbReference type="OrthoDB" id="2954405at2759"/>
<dbReference type="GO" id="GO:0016020">
    <property type="term" value="C:membrane"/>
    <property type="evidence" value="ECO:0007669"/>
    <property type="project" value="UniProtKB-SubCell"/>
</dbReference>
<name>A0A9P5PUL8_9AGAR</name>
<feature type="transmembrane region" description="Helical" evidence="5">
    <location>
        <begin position="119"/>
        <end position="140"/>
    </location>
</feature>
<evidence type="ECO:0000256" key="1">
    <source>
        <dbReference type="ARBA" id="ARBA00004370"/>
    </source>
</evidence>
<sequence length="274" mass="29848">MSFKTFEMNSLVLSVVFAIPIGRPGNTNITKSISSPPLGGSVLRKSGCNALVAPNGDSLLVPSTAQKTIGYFGMMKRAFQLEGWAGLFKGFRPNLLSIIICYTSLLFFLVSFRPGIPPSFATVGISNVITFLLATLPGHINHRNFIILTNRAIITPYIVLEQHQVAYIIAVMSLVLVVTTISVPLQIIDTRLSVRRNFGGDPPSFEMDPEDSHLQEYASEQVVQIRDKPYTGMATDGKKDGKHSSENGGSLCCRAFSSSDNAEECFNVSIIDLP</sequence>
<evidence type="ECO:0000256" key="4">
    <source>
        <dbReference type="ARBA" id="ARBA00023136"/>
    </source>
</evidence>
<keyword evidence="8" id="KW-1185">Reference proteome</keyword>
<dbReference type="AlphaFoldDB" id="A0A9P5PUL8"/>
<evidence type="ECO:0000313" key="7">
    <source>
        <dbReference type="EMBL" id="KAF9068285.1"/>
    </source>
</evidence>
<keyword evidence="2 5" id="KW-0812">Transmembrane</keyword>
<organism evidence="7 8">
    <name type="scientific">Rhodocollybia butyracea</name>
    <dbReference type="NCBI Taxonomy" id="206335"/>
    <lineage>
        <taxon>Eukaryota</taxon>
        <taxon>Fungi</taxon>
        <taxon>Dikarya</taxon>
        <taxon>Basidiomycota</taxon>
        <taxon>Agaricomycotina</taxon>
        <taxon>Agaricomycetes</taxon>
        <taxon>Agaricomycetidae</taxon>
        <taxon>Agaricales</taxon>
        <taxon>Marasmiineae</taxon>
        <taxon>Omphalotaceae</taxon>
        <taxon>Rhodocollybia</taxon>
    </lineage>
</organism>
<dbReference type="EMBL" id="JADNRY010000062">
    <property type="protein sequence ID" value="KAF9068285.1"/>
    <property type="molecule type" value="Genomic_DNA"/>
</dbReference>
<protein>
    <submittedName>
        <fullName evidence="7">Uncharacterized protein</fullName>
    </submittedName>
</protein>
<dbReference type="SUPFAM" id="SSF103506">
    <property type="entry name" value="Mitochondrial carrier"/>
    <property type="match status" value="1"/>
</dbReference>
<evidence type="ECO:0000313" key="8">
    <source>
        <dbReference type="Proteomes" id="UP000772434"/>
    </source>
</evidence>
<gene>
    <name evidence="7" type="ORF">BDP27DRAFT_1364178</name>
</gene>
<evidence type="ECO:0000256" key="2">
    <source>
        <dbReference type="ARBA" id="ARBA00022692"/>
    </source>
</evidence>
<evidence type="ECO:0000256" key="3">
    <source>
        <dbReference type="ARBA" id="ARBA00022989"/>
    </source>
</evidence>
<evidence type="ECO:0000256" key="6">
    <source>
        <dbReference type="SAM" id="SignalP"/>
    </source>
</evidence>
<dbReference type="Gene3D" id="1.50.40.10">
    <property type="entry name" value="Mitochondrial carrier domain"/>
    <property type="match status" value="1"/>
</dbReference>
<accession>A0A9P5PUL8</accession>
<feature type="chain" id="PRO_5040473621" evidence="6">
    <location>
        <begin position="19"/>
        <end position="274"/>
    </location>
</feature>
<keyword evidence="3 5" id="KW-1133">Transmembrane helix</keyword>
<dbReference type="InterPro" id="IPR023395">
    <property type="entry name" value="MCP_dom_sf"/>
</dbReference>
<keyword evidence="6" id="KW-0732">Signal</keyword>